<dbReference type="AlphaFoldDB" id="A0A2U1LTE9"/>
<evidence type="ECO:0000313" key="3">
    <source>
        <dbReference type="EMBL" id="PWA52261.1"/>
    </source>
</evidence>
<evidence type="ECO:0000313" key="4">
    <source>
        <dbReference type="Proteomes" id="UP000245207"/>
    </source>
</evidence>
<dbReference type="SUPFAM" id="SSF56672">
    <property type="entry name" value="DNA/RNA polymerases"/>
    <property type="match status" value="1"/>
</dbReference>
<dbReference type="Pfam" id="PF17919">
    <property type="entry name" value="RT_RNaseH_2"/>
    <property type="match status" value="1"/>
</dbReference>
<keyword evidence="3" id="KW-0548">Nucleotidyltransferase</keyword>
<comment type="caution">
    <text evidence="3">The sequence shown here is derived from an EMBL/GenBank/DDBJ whole genome shotgun (WGS) entry which is preliminary data.</text>
</comment>
<sequence>MKQAQNGSKGTNSLEARLEALVKFLSKGAYGSSSFFKNCIMGTRKATFRWSKEAEAAFQRWKECMEILPTFTVPDHGEALFLHLATPSGEVSAVLLAKRRGLYIPIYSANRILQEIELFYTRAERLILALVNVARCLRKYFQEHRIRVLTDKPIRRILSHPHKSRRVAEWALELGEHSIEYQKEDLFKGQTPTSVPSRSNQTSTSTKKELRGTRMTNKVPSGGSKTARITKDQPSTKSLRRGKEKDAPNLFVRKESEPPTRQDTKVSRSPVPRECTPLTE</sequence>
<name>A0A2U1LTE9_ARTAN</name>
<keyword evidence="3" id="KW-0808">Transferase</keyword>
<organism evidence="3 4">
    <name type="scientific">Artemisia annua</name>
    <name type="common">Sweet wormwood</name>
    <dbReference type="NCBI Taxonomy" id="35608"/>
    <lineage>
        <taxon>Eukaryota</taxon>
        <taxon>Viridiplantae</taxon>
        <taxon>Streptophyta</taxon>
        <taxon>Embryophyta</taxon>
        <taxon>Tracheophyta</taxon>
        <taxon>Spermatophyta</taxon>
        <taxon>Magnoliopsida</taxon>
        <taxon>eudicotyledons</taxon>
        <taxon>Gunneridae</taxon>
        <taxon>Pentapetalae</taxon>
        <taxon>asterids</taxon>
        <taxon>campanulids</taxon>
        <taxon>Asterales</taxon>
        <taxon>Asteraceae</taxon>
        <taxon>Asteroideae</taxon>
        <taxon>Anthemideae</taxon>
        <taxon>Artemisiinae</taxon>
        <taxon>Artemisia</taxon>
    </lineage>
</organism>
<dbReference type="OrthoDB" id="673934at2759"/>
<feature type="region of interest" description="Disordered" evidence="1">
    <location>
        <begin position="186"/>
        <end position="280"/>
    </location>
</feature>
<feature type="domain" description="Reverse transcriptase/retrotransposon-derived protein RNase H-like" evidence="2">
    <location>
        <begin position="50"/>
        <end position="148"/>
    </location>
</feature>
<feature type="compositionally biased region" description="Basic and acidic residues" evidence="1">
    <location>
        <begin position="241"/>
        <end position="266"/>
    </location>
</feature>
<reference evidence="3 4" key="1">
    <citation type="journal article" date="2018" name="Mol. Plant">
        <title>The genome of Artemisia annua provides insight into the evolution of Asteraceae family and artemisinin biosynthesis.</title>
        <authorList>
            <person name="Shen Q."/>
            <person name="Zhang L."/>
            <person name="Liao Z."/>
            <person name="Wang S."/>
            <person name="Yan T."/>
            <person name="Shi P."/>
            <person name="Liu M."/>
            <person name="Fu X."/>
            <person name="Pan Q."/>
            <person name="Wang Y."/>
            <person name="Lv Z."/>
            <person name="Lu X."/>
            <person name="Zhang F."/>
            <person name="Jiang W."/>
            <person name="Ma Y."/>
            <person name="Chen M."/>
            <person name="Hao X."/>
            <person name="Li L."/>
            <person name="Tang Y."/>
            <person name="Lv G."/>
            <person name="Zhou Y."/>
            <person name="Sun X."/>
            <person name="Brodelius P.E."/>
            <person name="Rose J.K.C."/>
            <person name="Tang K."/>
        </authorList>
    </citation>
    <scope>NUCLEOTIDE SEQUENCE [LARGE SCALE GENOMIC DNA]</scope>
    <source>
        <strain evidence="4">cv. Huhao1</strain>
        <tissue evidence="3">Leaf</tissue>
    </source>
</reference>
<evidence type="ECO:0000256" key="1">
    <source>
        <dbReference type="SAM" id="MobiDB-lite"/>
    </source>
</evidence>
<dbReference type="PANTHER" id="PTHR48475">
    <property type="entry name" value="RIBONUCLEASE H"/>
    <property type="match status" value="1"/>
</dbReference>
<accession>A0A2U1LTE9</accession>
<feature type="compositionally biased region" description="Polar residues" evidence="1">
    <location>
        <begin position="190"/>
        <end position="205"/>
    </location>
</feature>
<gene>
    <name evidence="3" type="ORF">CTI12_AA456500</name>
</gene>
<dbReference type="EMBL" id="PKPP01007852">
    <property type="protein sequence ID" value="PWA52261.1"/>
    <property type="molecule type" value="Genomic_DNA"/>
</dbReference>
<proteinExistence type="predicted"/>
<dbReference type="GO" id="GO:0003964">
    <property type="term" value="F:RNA-directed DNA polymerase activity"/>
    <property type="evidence" value="ECO:0007669"/>
    <property type="project" value="UniProtKB-KW"/>
</dbReference>
<dbReference type="PANTHER" id="PTHR48475:SF1">
    <property type="entry name" value="RNASE H TYPE-1 DOMAIN-CONTAINING PROTEIN"/>
    <property type="match status" value="1"/>
</dbReference>
<dbReference type="InterPro" id="IPR041577">
    <property type="entry name" value="RT_RNaseH_2"/>
</dbReference>
<dbReference type="InterPro" id="IPR043502">
    <property type="entry name" value="DNA/RNA_pol_sf"/>
</dbReference>
<keyword evidence="3" id="KW-0695">RNA-directed DNA polymerase</keyword>
<keyword evidence="4" id="KW-1185">Reference proteome</keyword>
<dbReference type="Proteomes" id="UP000245207">
    <property type="component" value="Unassembled WGS sequence"/>
</dbReference>
<evidence type="ECO:0000259" key="2">
    <source>
        <dbReference type="Pfam" id="PF17919"/>
    </source>
</evidence>
<protein>
    <submittedName>
        <fullName evidence="3">Reverse transcriptase domain-containing protein</fullName>
    </submittedName>
</protein>